<sequence>LDELQHAPAEVMARLITKWYSHYKAPFPTLKPLNPGQDKDEDPKTAHSSSEPPPDDGPPPWETGENEGEGKSSTINRTGFPEIDQALDALGPDGPEIYDRAKNNVGYPNGAHTTEMAVEIATEMSAIVDREGSR</sequence>
<name>A0A0F9N0M0_9ZZZZ</name>
<gene>
    <name evidence="2" type="ORF">LCGC14_1394260</name>
</gene>
<proteinExistence type="predicted"/>
<feature type="compositionally biased region" description="Pro residues" evidence="1">
    <location>
        <begin position="51"/>
        <end position="61"/>
    </location>
</feature>
<organism evidence="2">
    <name type="scientific">marine sediment metagenome</name>
    <dbReference type="NCBI Taxonomy" id="412755"/>
    <lineage>
        <taxon>unclassified sequences</taxon>
        <taxon>metagenomes</taxon>
        <taxon>ecological metagenomes</taxon>
    </lineage>
</organism>
<evidence type="ECO:0000256" key="1">
    <source>
        <dbReference type="SAM" id="MobiDB-lite"/>
    </source>
</evidence>
<dbReference type="EMBL" id="LAZR01009042">
    <property type="protein sequence ID" value="KKM75047.1"/>
    <property type="molecule type" value="Genomic_DNA"/>
</dbReference>
<evidence type="ECO:0000313" key="2">
    <source>
        <dbReference type="EMBL" id="KKM75047.1"/>
    </source>
</evidence>
<dbReference type="AlphaFoldDB" id="A0A0F9N0M0"/>
<feature type="non-terminal residue" evidence="2">
    <location>
        <position position="1"/>
    </location>
</feature>
<comment type="caution">
    <text evidence="2">The sequence shown here is derived from an EMBL/GenBank/DDBJ whole genome shotgun (WGS) entry which is preliminary data.</text>
</comment>
<accession>A0A0F9N0M0</accession>
<protein>
    <submittedName>
        <fullName evidence="2">Uncharacterized protein</fullName>
    </submittedName>
</protein>
<feature type="region of interest" description="Disordered" evidence="1">
    <location>
        <begin position="27"/>
        <end position="110"/>
    </location>
</feature>
<reference evidence="2" key="1">
    <citation type="journal article" date="2015" name="Nature">
        <title>Complex archaea that bridge the gap between prokaryotes and eukaryotes.</title>
        <authorList>
            <person name="Spang A."/>
            <person name="Saw J.H."/>
            <person name="Jorgensen S.L."/>
            <person name="Zaremba-Niedzwiedzka K."/>
            <person name="Martijn J."/>
            <person name="Lind A.E."/>
            <person name="van Eijk R."/>
            <person name="Schleper C."/>
            <person name="Guy L."/>
            <person name="Ettema T.J."/>
        </authorList>
    </citation>
    <scope>NUCLEOTIDE SEQUENCE</scope>
</reference>